<proteinExistence type="predicted"/>
<dbReference type="Proteomes" id="UP000316541">
    <property type="component" value="Unassembled WGS sequence"/>
</dbReference>
<organism evidence="2 3">
    <name type="scientific">Microbispora hainanensis</name>
    <dbReference type="NCBI Taxonomy" id="568844"/>
    <lineage>
        <taxon>Bacteria</taxon>
        <taxon>Bacillati</taxon>
        <taxon>Actinomycetota</taxon>
        <taxon>Actinomycetes</taxon>
        <taxon>Streptosporangiales</taxon>
        <taxon>Streptosporangiaceae</taxon>
        <taxon>Microbispora</taxon>
    </lineage>
</organism>
<gene>
    <name evidence="2" type="ORF">FLX08_12905</name>
</gene>
<dbReference type="PANTHER" id="PTHR33498:SF1">
    <property type="entry name" value="TRANSPOSASE FOR INSERTION SEQUENCE ELEMENT IS1557"/>
    <property type="match status" value="1"/>
</dbReference>
<dbReference type="EMBL" id="VIRM01000013">
    <property type="protein sequence ID" value="TQS21021.1"/>
    <property type="molecule type" value="Genomic_DNA"/>
</dbReference>
<evidence type="ECO:0000313" key="2">
    <source>
        <dbReference type="EMBL" id="TQS21021.1"/>
    </source>
</evidence>
<comment type="caution">
    <text evidence="2">The sequence shown here is derived from an EMBL/GenBank/DDBJ whole genome shotgun (WGS) entry which is preliminary data.</text>
</comment>
<sequence>MRDCKNNDSGPYPVVTPSDQLPGWAVLKIDNLTDVVFAGLSALVIEGVVDDLIRVMARTRDEPVPCQVCGALTDRVHGYASRTVTDVPADRRRVVVVSLQVRRLLCPDWGCPRRTFREQVPVNHSDLRGDSEASIICWRKGESRHDASPEEVPSRASRARGAHGL</sequence>
<accession>A0A544YW79</accession>
<evidence type="ECO:0000256" key="1">
    <source>
        <dbReference type="SAM" id="MobiDB-lite"/>
    </source>
</evidence>
<dbReference type="InterPro" id="IPR047951">
    <property type="entry name" value="Transpos_ISL3"/>
</dbReference>
<protein>
    <submittedName>
        <fullName evidence="2">Uncharacterized protein</fullName>
    </submittedName>
</protein>
<dbReference type="AlphaFoldDB" id="A0A544YW79"/>
<feature type="region of interest" description="Disordered" evidence="1">
    <location>
        <begin position="142"/>
        <end position="165"/>
    </location>
</feature>
<name>A0A544YW79_9ACTN</name>
<reference evidence="2 3" key="1">
    <citation type="submission" date="2019-07" db="EMBL/GenBank/DDBJ databases">
        <title>Microbispora hainanensis DSM 45428.</title>
        <authorList>
            <person name="Thawai C."/>
        </authorList>
    </citation>
    <scope>NUCLEOTIDE SEQUENCE [LARGE SCALE GENOMIC DNA]</scope>
    <source>
        <strain evidence="2 3">DSM 45428</strain>
    </source>
</reference>
<dbReference type="PANTHER" id="PTHR33498">
    <property type="entry name" value="TRANSPOSASE FOR INSERTION SEQUENCE ELEMENT IS1557"/>
    <property type="match status" value="1"/>
</dbReference>
<evidence type="ECO:0000313" key="3">
    <source>
        <dbReference type="Proteomes" id="UP000316541"/>
    </source>
</evidence>